<gene>
    <name evidence="6" type="ORF">GCM10009836_61150</name>
</gene>
<dbReference type="PRINTS" id="PR00080">
    <property type="entry name" value="SDRFAMILY"/>
</dbReference>
<keyword evidence="5" id="KW-0753">Steroid metabolism</keyword>
<evidence type="ECO:0000256" key="5">
    <source>
        <dbReference type="ARBA" id="ARBA00023221"/>
    </source>
</evidence>
<organism evidence="6 7">
    <name type="scientific">Pseudonocardia ailaonensis</name>
    <dbReference type="NCBI Taxonomy" id="367279"/>
    <lineage>
        <taxon>Bacteria</taxon>
        <taxon>Bacillati</taxon>
        <taxon>Actinomycetota</taxon>
        <taxon>Actinomycetes</taxon>
        <taxon>Pseudonocardiales</taxon>
        <taxon>Pseudonocardiaceae</taxon>
        <taxon>Pseudonocardia</taxon>
    </lineage>
</organism>
<keyword evidence="7" id="KW-1185">Reference proteome</keyword>
<reference evidence="6 7" key="1">
    <citation type="journal article" date="2019" name="Int. J. Syst. Evol. Microbiol.">
        <title>The Global Catalogue of Microorganisms (GCM) 10K type strain sequencing project: providing services to taxonomists for standard genome sequencing and annotation.</title>
        <authorList>
            <consortium name="The Broad Institute Genomics Platform"/>
            <consortium name="The Broad Institute Genome Sequencing Center for Infectious Disease"/>
            <person name="Wu L."/>
            <person name="Ma J."/>
        </authorList>
    </citation>
    <scope>NUCLEOTIDE SEQUENCE [LARGE SCALE GENOMIC DNA]</scope>
    <source>
        <strain evidence="6 7">JCM 16009</strain>
    </source>
</reference>
<keyword evidence="2" id="KW-0560">Oxidoreductase</keyword>
<dbReference type="EMBL" id="BAAAQK010000025">
    <property type="protein sequence ID" value="GAA1872018.1"/>
    <property type="molecule type" value="Genomic_DNA"/>
</dbReference>
<evidence type="ECO:0000313" key="6">
    <source>
        <dbReference type="EMBL" id="GAA1872018.1"/>
    </source>
</evidence>
<dbReference type="CDD" id="cd05233">
    <property type="entry name" value="SDR_c"/>
    <property type="match status" value="1"/>
</dbReference>
<dbReference type="Proteomes" id="UP001500449">
    <property type="component" value="Unassembled WGS sequence"/>
</dbReference>
<keyword evidence="3" id="KW-0520">NAD</keyword>
<sequence length="247" mass="25256">MGELDGKIAVITGAGGGMGRACAEVCVREGAKVVVADITGDEKETAAGLGASAVPFHCDVRSEDDVAAMIQTAVDRFGRLDALLNVAGIVWSGKITELGADDYDRIMNTNLRGVVLGMKYGIRAMLESGGGGAILNWSSTGALASLGNPSSIYSASKAAVIAASRDAAVEHGPDNIRVNSICPGLILTERMGRIAADKIPGITDKPVLKRGGEPSEVAEVGAFLVSDRASYITGTAITVDGGLTAKH</sequence>
<dbReference type="InterPro" id="IPR036291">
    <property type="entry name" value="NAD(P)-bd_dom_sf"/>
</dbReference>
<dbReference type="Gene3D" id="3.40.50.720">
    <property type="entry name" value="NAD(P)-binding Rossmann-like Domain"/>
    <property type="match status" value="1"/>
</dbReference>
<protein>
    <submittedName>
        <fullName evidence="6">Glucose 1-dehydrogenase</fullName>
    </submittedName>
</protein>
<evidence type="ECO:0000256" key="3">
    <source>
        <dbReference type="ARBA" id="ARBA00023027"/>
    </source>
</evidence>
<dbReference type="SUPFAM" id="SSF51735">
    <property type="entry name" value="NAD(P)-binding Rossmann-fold domains"/>
    <property type="match status" value="1"/>
</dbReference>
<accession>A0ABN2NLI5</accession>
<name>A0ABN2NLI5_9PSEU</name>
<dbReference type="PANTHER" id="PTHR43180:SF28">
    <property type="entry name" value="NAD(P)-BINDING ROSSMANN-FOLD SUPERFAMILY PROTEIN"/>
    <property type="match status" value="1"/>
</dbReference>
<proteinExistence type="inferred from homology"/>
<dbReference type="Pfam" id="PF13561">
    <property type="entry name" value="adh_short_C2"/>
    <property type="match status" value="1"/>
</dbReference>
<dbReference type="InterPro" id="IPR002347">
    <property type="entry name" value="SDR_fam"/>
</dbReference>
<evidence type="ECO:0000256" key="2">
    <source>
        <dbReference type="ARBA" id="ARBA00023002"/>
    </source>
</evidence>
<comment type="caution">
    <text evidence="6">The sequence shown here is derived from an EMBL/GenBank/DDBJ whole genome shotgun (WGS) entry which is preliminary data.</text>
</comment>
<dbReference type="RefSeq" id="WP_344424951.1">
    <property type="nucleotide sequence ID" value="NZ_BAAAQK010000025.1"/>
</dbReference>
<dbReference type="PRINTS" id="PR00081">
    <property type="entry name" value="GDHRDH"/>
</dbReference>
<evidence type="ECO:0000313" key="7">
    <source>
        <dbReference type="Proteomes" id="UP001500449"/>
    </source>
</evidence>
<dbReference type="PANTHER" id="PTHR43180">
    <property type="entry name" value="3-OXOACYL-(ACYL-CARRIER-PROTEIN) REDUCTASE (AFU_ORTHOLOGUE AFUA_6G11210)"/>
    <property type="match status" value="1"/>
</dbReference>
<evidence type="ECO:0000256" key="1">
    <source>
        <dbReference type="ARBA" id="ARBA00006484"/>
    </source>
</evidence>
<keyword evidence="4" id="KW-0443">Lipid metabolism</keyword>
<comment type="similarity">
    <text evidence="1">Belongs to the short-chain dehydrogenases/reductases (SDR) family.</text>
</comment>
<evidence type="ECO:0000256" key="4">
    <source>
        <dbReference type="ARBA" id="ARBA00023098"/>
    </source>
</evidence>